<gene>
    <name evidence="2" type="ORF">F0238_12890</name>
</gene>
<evidence type="ECO:0000256" key="1">
    <source>
        <dbReference type="SAM" id="Phobius"/>
    </source>
</evidence>
<evidence type="ECO:0000313" key="3">
    <source>
        <dbReference type="Proteomes" id="UP000576645"/>
    </source>
</evidence>
<organism evidence="2 3">
    <name type="scientific">Vibrio coralliilyticus</name>
    <dbReference type="NCBI Taxonomy" id="190893"/>
    <lineage>
        <taxon>Bacteria</taxon>
        <taxon>Pseudomonadati</taxon>
        <taxon>Pseudomonadota</taxon>
        <taxon>Gammaproteobacteria</taxon>
        <taxon>Vibrionales</taxon>
        <taxon>Vibrionaceae</taxon>
        <taxon>Vibrio</taxon>
    </lineage>
</organism>
<feature type="transmembrane region" description="Helical" evidence="1">
    <location>
        <begin position="91"/>
        <end position="109"/>
    </location>
</feature>
<comment type="caution">
    <text evidence="2">The sequence shown here is derived from an EMBL/GenBank/DDBJ whole genome shotgun (WGS) entry which is preliminary data.</text>
</comment>
<sequence>MKQKTPSLYEEQAATSESISLQSKKIIYKSALNALIIVAISILVNLSIRADFSYLNAGFGEASITESLQLMMLVISVWAFYSLMRERKDIAHATALISGFFTVLAIREMDVWFDMIFHGAWVLPALAVTAVACIYAYRGGKNTINEMATILNTRHMNFLIGGVVLLIVFSRLYGMGHFWHSVMGEHYIREVKNVSEESMELLCYCLIALAAVKTRISMRVR</sequence>
<feature type="transmembrane region" description="Helical" evidence="1">
    <location>
        <begin position="115"/>
        <end position="137"/>
    </location>
</feature>
<dbReference type="EMBL" id="VTXP01000006">
    <property type="protein sequence ID" value="NOJ23625.1"/>
    <property type="molecule type" value="Genomic_DNA"/>
</dbReference>
<reference evidence="2 3" key="1">
    <citation type="submission" date="2019-09" db="EMBL/GenBank/DDBJ databases">
        <title>Draft genome sequencing and comparative genomics of hatchery-associated Vibrios.</title>
        <authorList>
            <person name="Kehlet-Delgado H."/>
            <person name="Mueller R.S."/>
        </authorList>
    </citation>
    <scope>NUCLEOTIDE SEQUENCE [LARGE SCALE GENOMIC DNA]</scope>
    <source>
        <strain evidence="2 3">09-121-3</strain>
    </source>
</reference>
<keyword evidence="1" id="KW-1133">Transmembrane helix</keyword>
<evidence type="ECO:0000313" key="2">
    <source>
        <dbReference type="EMBL" id="NOJ23625.1"/>
    </source>
</evidence>
<dbReference type="RefSeq" id="WP_171352846.1">
    <property type="nucleotide sequence ID" value="NZ_VTXP01000006.1"/>
</dbReference>
<name>A0AAP6ZQ94_9VIBR</name>
<accession>A0AAP6ZQ94</accession>
<proteinExistence type="predicted"/>
<keyword evidence="1" id="KW-0472">Membrane</keyword>
<dbReference type="AlphaFoldDB" id="A0AAP6ZQ94"/>
<feature type="transmembrane region" description="Helical" evidence="1">
    <location>
        <begin position="26"/>
        <end position="48"/>
    </location>
</feature>
<feature type="transmembrane region" description="Helical" evidence="1">
    <location>
        <begin position="158"/>
        <end position="179"/>
    </location>
</feature>
<keyword evidence="1" id="KW-0812">Transmembrane</keyword>
<dbReference type="Proteomes" id="UP000576645">
    <property type="component" value="Unassembled WGS sequence"/>
</dbReference>
<feature type="transmembrane region" description="Helical" evidence="1">
    <location>
        <begin position="68"/>
        <end position="84"/>
    </location>
</feature>
<protein>
    <submittedName>
        <fullName evidence="2">Uncharacterized protein</fullName>
    </submittedName>
</protein>